<feature type="transmembrane region" description="Helical" evidence="1">
    <location>
        <begin position="152"/>
        <end position="178"/>
    </location>
</feature>
<dbReference type="RefSeq" id="WP_015763694.1">
    <property type="nucleotide sequence ID" value="NZ_CP039375.1"/>
</dbReference>
<dbReference type="InterPro" id="IPR052348">
    <property type="entry name" value="Metallopeptidase_M50B"/>
</dbReference>
<feature type="transmembrane region" description="Helical" evidence="1">
    <location>
        <begin position="14"/>
        <end position="33"/>
    </location>
</feature>
<sequence length="213" mass="22504">MNVRFSERELKDLLIAWLALGLAFAIFINYDMVQGMLAGRPPNPAAVVGALAVSLFTAGIGFLLHELAHKVVAVRFGQIAEFRADYNMLFLAVVSALAGFLFAAPGAVHHRGRISERENGLIALAGPVTNVALALVFVVPLVVAWFGLFGGLLFELAALGVSINLLLAGFNMIPFGPLDGKKVLAWSKPVYAVVAAPMLLLGVFVLLAGVPGL</sequence>
<keyword evidence="2" id="KW-0482">Metalloprotease</keyword>
<feature type="transmembrane region" description="Helical" evidence="1">
    <location>
        <begin position="190"/>
        <end position="210"/>
    </location>
</feature>
<dbReference type="KEGG" id="halz:E5139_01030"/>
<proteinExistence type="predicted"/>
<reference evidence="2 3" key="1">
    <citation type="submission" date="2019-04" db="EMBL/GenBank/DDBJ databases">
        <title>Complete genome sequence of Arthrobacter sp. ZXY-2 associated with effective atrazine degradation and salt adaptation.</title>
        <authorList>
            <person name="Zhao X."/>
        </authorList>
    </citation>
    <scope>NUCLEOTIDE SEQUENCE [LARGE SCALE GENOMIC DNA]</scope>
    <source>
        <strain evidence="3">ZP60</strain>
    </source>
</reference>
<keyword evidence="1" id="KW-0812">Transmembrane</keyword>
<evidence type="ECO:0000313" key="3">
    <source>
        <dbReference type="Proteomes" id="UP000297053"/>
    </source>
</evidence>
<keyword evidence="1" id="KW-0472">Membrane</keyword>
<organism evidence="2 3">
    <name type="scientific">Halomicrobium mukohataei</name>
    <dbReference type="NCBI Taxonomy" id="57705"/>
    <lineage>
        <taxon>Archaea</taxon>
        <taxon>Methanobacteriati</taxon>
        <taxon>Methanobacteriota</taxon>
        <taxon>Stenosarchaea group</taxon>
        <taxon>Halobacteria</taxon>
        <taxon>Halobacteriales</taxon>
        <taxon>Haloarculaceae</taxon>
        <taxon>Halomicrobium</taxon>
    </lineage>
</organism>
<accession>A0A4D6KE58</accession>
<name>A0A4D6KE58_9EURY</name>
<dbReference type="AlphaFoldDB" id="A0A4D6KE58"/>
<dbReference type="Proteomes" id="UP000297053">
    <property type="component" value="Chromosome"/>
</dbReference>
<evidence type="ECO:0000256" key="1">
    <source>
        <dbReference type="SAM" id="Phobius"/>
    </source>
</evidence>
<reference evidence="2 3" key="2">
    <citation type="submission" date="2019-04" db="EMBL/GenBank/DDBJ databases">
        <authorList>
            <person name="Yang S."/>
            <person name="Wei W."/>
        </authorList>
    </citation>
    <scope>NUCLEOTIDE SEQUENCE [LARGE SCALE GENOMIC DNA]</scope>
    <source>
        <strain evidence="3">ZP60</strain>
    </source>
</reference>
<keyword evidence="2" id="KW-0645">Protease</keyword>
<feature type="transmembrane region" description="Helical" evidence="1">
    <location>
        <begin position="120"/>
        <end position="146"/>
    </location>
</feature>
<dbReference type="EMBL" id="CP039375">
    <property type="protein sequence ID" value="QCD64281.1"/>
    <property type="molecule type" value="Genomic_DNA"/>
</dbReference>
<keyword evidence="2" id="KW-0378">Hydrolase</keyword>
<dbReference type="GO" id="GO:0008237">
    <property type="term" value="F:metallopeptidase activity"/>
    <property type="evidence" value="ECO:0007669"/>
    <property type="project" value="UniProtKB-KW"/>
</dbReference>
<dbReference type="PANTHER" id="PTHR35864:SF1">
    <property type="entry name" value="ZINC METALLOPROTEASE YWHC-RELATED"/>
    <property type="match status" value="1"/>
</dbReference>
<feature type="transmembrane region" description="Helical" evidence="1">
    <location>
        <begin position="45"/>
        <end position="68"/>
    </location>
</feature>
<feature type="transmembrane region" description="Helical" evidence="1">
    <location>
        <begin position="88"/>
        <end position="108"/>
    </location>
</feature>
<dbReference type="OMA" id="SEFRAWY"/>
<gene>
    <name evidence="2" type="ORF">E5139_01030</name>
</gene>
<dbReference type="GeneID" id="42177477"/>
<dbReference type="PANTHER" id="PTHR35864">
    <property type="entry name" value="ZINC METALLOPROTEASE MJ0611-RELATED"/>
    <property type="match status" value="1"/>
</dbReference>
<dbReference type="GO" id="GO:0006508">
    <property type="term" value="P:proteolysis"/>
    <property type="evidence" value="ECO:0007669"/>
    <property type="project" value="UniProtKB-KW"/>
</dbReference>
<protein>
    <submittedName>
        <fullName evidence="2">Metalloprotease</fullName>
    </submittedName>
</protein>
<evidence type="ECO:0000313" key="2">
    <source>
        <dbReference type="EMBL" id="QCD64281.1"/>
    </source>
</evidence>
<keyword evidence="1" id="KW-1133">Transmembrane helix</keyword>